<feature type="signal peptide" evidence="1">
    <location>
        <begin position="1"/>
        <end position="21"/>
    </location>
</feature>
<organism evidence="2 3">
    <name type="scientific">Massilia litorea</name>
    <dbReference type="NCBI Taxonomy" id="2769491"/>
    <lineage>
        <taxon>Bacteria</taxon>
        <taxon>Pseudomonadati</taxon>
        <taxon>Pseudomonadota</taxon>
        <taxon>Betaproteobacteria</taxon>
        <taxon>Burkholderiales</taxon>
        <taxon>Oxalobacteraceae</taxon>
        <taxon>Telluria group</taxon>
        <taxon>Massilia</taxon>
    </lineage>
</organism>
<keyword evidence="3" id="KW-1185">Reference proteome</keyword>
<evidence type="ECO:0000313" key="2">
    <source>
        <dbReference type="EMBL" id="QOL49986.1"/>
    </source>
</evidence>
<dbReference type="AlphaFoldDB" id="A0A7L9U7G2"/>
<dbReference type="PROSITE" id="PS51257">
    <property type="entry name" value="PROKAR_LIPOPROTEIN"/>
    <property type="match status" value="1"/>
</dbReference>
<accession>A0A7L9U7G2</accession>
<evidence type="ECO:0008006" key="4">
    <source>
        <dbReference type="Google" id="ProtNLM"/>
    </source>
</evidence>
<feature type="chain" id="PRO_5032680963" description="Lipoprotein" evidence="1">
    <location>
        <begin position="22"/>
        <end position="129"/>
    </location>
</feature>
<dbReference type="Proteomes" id="UP000593875">
    <property type="component" value="Chromosome"/>
</dbReference>
<dbReference type="EMBL" id="CP062941">
    <property type="protein sequence ID" value="QOL49986.1"/>
    <property type="molecule type" value="Genomic_DNA"/>
</dbReference>
<evidence type="ECO:0000256" key="1">
    <source>
        <dbReference type="SAM" id="SignalP"/>
    </source>
</evidence>
<sequence length="129" mass="13663">MRHLFALPVLCAALLGCATPAPPVLGTFTLEPGQELVVAPDTTLHFDAVDDSRCPPNVHCIWAGRLSYRFSIRRAGVALDTVELSPAQREAAPPALHGRRILLDPAAIPAPPAPAMPTPHRATITLVPA</sequence>
<dbReference type="RefSeq" id="WP_193687010.1">
    <property type="nucleotide sequence ID" value="NZ_CP062941.1"/>
</dbReference>
<protein>
    <recommendedName>
        <fullName evidence="4">Lipoprotein</fullName>
    </recommendedName>
</protein>
<evidence type="ECO:0000313" key="3">
    <source>
        <dbReference type="Proteomes" id="UP000593875"/>
    </source>
</evidence>
<keyword evidence="1" id="KW-0732">Signal</keyword>
<proteinExistence type="predicted"/>
<gene>
    <name evidence="2" type="ORF">LPB04_01240</name>
</gene>
<name>A0A7L9U7G2_9BURK</name>
<reference evidence="2 3" key="1">
    <citation type="submission" date="2020-10" db="EMBL/GenBank/DDBJ databases">
        <title>Genome sequencing of Massilia sp. LPB0304.</title>
        <authorList>
            <person name="Kim J."/>
        </authorList>
    </citation>
    <scope>NUCLEOTIDE SEQUENCE [LARGE SCALE GENOMIC DNA]</scope>
    <source>
        <strain evidence="2 3">LPB0304</strain>
    </source>
</reference>
<dbReference type="KEGG" id="mlir:LPB04_01240"/>